<dbReference type="PANTHER" id="PTHR24353">
    <property type="entry name" value="CYCLIC NUCLEOTIDE-DEPENDENT PROTEIN KINASE"/>
    <property type="match status" value="1"/>
</dbReference>
<evidence type="ECO:0000256" key="5">
    <source>
        <dbReference type="ARBA" id="ARBA00022840"/>
    </source>
</evidence>
<evidence type="ECO:0000313" key="7">
    <source>
        <dbReference type="EMBL" id="CAF0869128.1"/>
    </source>
</evidence>
<dbReference type="Proteomes" id="UP000677228">
    <property type="component" value="Unassembled WGS sequence"/>
</dbReference>
<accession>A0A8S2DDU9</accession>
<sequence>SVFRSILHSPIVIPPQCSNHASSLIRKLLRREISQRLGFNGGASSLRIDPWFKNIKWDELYDKKYPPPFIPQYKNLGDTRNYSQFNNEELRAHQTRLNVTPIKNI</sequence>
<feature type="domain" description="AGC-kinase C-terminal" evidence="6">
    <location>
        <begin position="53"/>
        <end position="105"/>
    </location>
</feature>
<protein>
    <recommendedName>
        <fullName evidence="6">AGC-kinase C-terminal domain-containing protein</fullName>
    </recommendedName>
</protein>
<evidence type="ECO:0000256" key="1">
    <source>
        <dbReference type="ARBA" id="ARBA00022527"/>
    </source>
</evidence>
<evidence type="ECO:0000256" key="2">
    <source>
        <dbReference type="ARBA" id="ARBA00022679"/>
    </source>
</evidence>
<keyword evidence="3" id="KW-0547">Nucleotide-binding</keyword>
<proteinExistence type="predicted"/>
<evidence type="ECO:0000259" key="6">
    <source>
        <dbReference type="PROSITE" id="PS51285"/>
    </source>
</evidence>
<name>A0A8S2DDU9_9BILA</name>
<keyword evidence="1" id="KW-0723">Serine/threonine-protein kinase</keyword>
<dbReference type="GO" id="GO:0004674">
    <property type="term" value="F:protein serine/threonine kinase activity"/>
    <property type="evidence" value="ECO:0007669"/>
    <property type="project" value="UniProtKB-KW"/>
</dbReference>
<dbReference type="InterPro" id="IPR000961">
    <property type="entry name" value="AGC-kinase_C"/>
</dbReference>
<dbReference type="Proteomes" id="UP000682733">
    <property type="component" value="Unassembled WGS sequence"/>
</dbReference>
<comment type="caution">
    <text evidence="7">The sequence shown here is derived from an EMBL/GenBank/DDBJ whole genome shotgun (WGS) entry which is preliminary data.</text>
</comment>
<dbReference type="SUPFAM" id="SSF56112">
    <property type="entry name" value="Protein kinase-like (PK-like)"/>
    <property type="match status" value="1"/>
</dbReference>
<keyword evidence="4" id="KW-0418">Kinase</keyword>
<keyword evidence="5" id="KW-0067">ATP-binding</keyword>
<organism evidence="7 9">
    <name type="scientific">Didymodactylos carnosus</name>
    <dbReference type="NCBI Taxonomy" id="1234261"/>
    <lineage>
        <taxon>Eukaryota</taxon>
        <taxon>Metazoa</taxon>
        <taxon>Spiralia</taxon>
        <taxon>Gnathifera</taxon>
        <taxon>Rotifera</taxon>
        <taxon>Eurotatoria</taxon>
        <taxon>Bdelloidea</taxon>
        <taxon>Philodinida</taxon>
        <taxon>Philodinidae</taxon>
        <taxon>Didymodactylos</taxon>
    </lineage>
</organism>
<dbReference type="Gene3D" id="1.10.510.10">
    <property type="entry name" value="Transferase(Phosphotransferase) domain 1"/>
    <property type="match status" value="1"/>
</dbReference>
<evidence type="ECO:0000256" key="4">
    <source>
        <dbReference type="ARBA" id="ARBA00022777"/>
    </source>
</evidence>
<keyword evidence="2" id="KW-0808">Transferase</keyword>
<evidence type="ECO:0000313" key="9">
    <source>
        <dbReference type="Proteomes" id="UP000677228"/>
    </source>
</evidence>
<dbReference type="Gene3D" id="3.30.200.20">
    <property type="entry name" value="Phosphorylase Kinase, domain 1"/>
    <property type="match status" value="1"/>
</dbReference>
<evidence type="ECO:0000313" key="8">
    <source>
        <dbReference type="EMBL" id="CAF3653920.1"/>
    </source>
</evidence>
<dbReference type="AlphaFoldDB" id="A0A8S2DDU9"/>
<dbReference type="GO" id="GO:0005524">
    <property type="term" value="F:ATP binding"/>
    <property type="evidence" value="ECO:0007669"/>
    <property type="project" value="UniProtKB-KW"/>
</dbReference>
<feature type="non-terminal residue" evidence="7">
    <location>
        <position position="1"/>
    </location>
</feature>
<dbReference type="PROSITE" id="PS51285">
    <property type="entry name" value="AGC_KINASE_CTER"/>
    <property type="match status" value="1"/>
</dbReference>
<dbReference type="EMBL" id="CAJOBA010002647">
    <property type="protein sequence ID" value="CAF3653920.1"/>
    <property type="molecule type" value="Genomic_DNA"/>
</dbReference>
<dbReference type="InterPro" id="IPR011009">
    <property type="entry name" value="Kinase-like_dom_sf"/>
</dbReference>
<gene>
    <name evidence="7" type="ORF">OVA965_LOCUS8037</name>
    <name evidence="8" type="ORF">TMI583_LOCUS8033</name>
</gene>
<evidence type="ECO:0000256" key="3">
    <source>
        <dbReference type="ARBA" id="ARBA00022741"/>
    </source>
</evidence>
<dbReference type="EMBL" id="CAJNOK010002646">
    <property type="protein sequence ID" value="CAF0869128.1"/>
    <property type="molecule type" value="Genomic_DNA"/>
</dbReference>
<reference evidence="7" key="1">
    <citation type="submission" date="2021-02" db="EMBL/GenBank/DDBJ databases">
        <authorList>
            <person name="Nowell W R."/>
        </authorList>
    </citation>
    <scope>NUCLEOTIDE SEQUENCE</scope>
</reference>